<proteinExistence type="predicted"/>
<sequence>MTTIIILNDIDGQIFSFLELNFEYQIQNTSLQLYQDEKSIYILTEFQRPSSKGYLTQELYHLHKLQGPQATRVEKESAYQVSKKRSYFSDVILSPDSLISQIFSSEWPLPFSSLSAYILDLRMILSFLQYPS</sequence>
<organism evidence="2 3">
    <name type="scientific">Paramecium primaurelia</name>
    <dbReference type="NCBI Taxonomy" id="5886"/>
    <lineage>
        <taxon>Eukaryota</taxon>
        <taxon>Sar</taxon>
        <taxon>Alveolata</taxon>
        <taxon>Ciliophora</taxon>
        <taxon>Intramacronucleata</taxon>
        <taxon>Oligohymenophorea</taxon>
        <taxon>Peniculida</taxon>
        <taxon>Parameciidae</taxon>
        <taxon>Paramecium</taxon>
    </lineage>
</organism>
<reference evidence="2" key="1">
    <citation type="submission" date="2021-01" db="EMBL/GenBank/DDBJ databases">
        <authorList>
            <consortium name="Genoscope - CEA"/>
            <person name="William W."/>
        </authorList>
    </citation>
    <scope>NUCLEOTIDE SEQUENCE</scope>
</reference>
<protein>
    <submittedName>
        <fullName evidence="2">Uncharacterized protein</fullName>
    </submittedName>
</protein>
<gene>
    <name evidence="1" type="ORF">PPRIM_AZ9-3.1.T2070012</name>
    <name evidence="2" type="ORF">PPRIM_AZ9-3.1.T2070014</name>
</gene>
<name>A0A8S1QPH8_PARPR</name>
<comment type="caution">
    <text evidence="2">The sequence shown here is derived from an EMBL/GenBank/DDBJ whole genome shotgun (WGS) entry which is preliminary data.</text>
</comment>
<dbReference type="EMBL" id="CAJJDM010000216">
    <property type="protein sequence ID" value="CAD8117713.1"/>
    <property type="molecule type" value="Genomic_DNA"/>
</dbReference>
<evidence type="ECO:0000313" key="1">
    <source>
        <dbReference type="EMBL" id="CAD8117711.1"/>
    </source>
</evidence>
<keyword evidence="3" id="KW-1185">Reference proteome</keyword>
<dbReference type="AlphaFoldDB" id="A0A8S1QPH8"/>
<evidence type="ECO:0000313" key="3">
    <source>
        <dbReference type="Proteomes" id="UP000688137"/>
    </source>
</evidence>
<evidence type="ECO:0000313" key="2">
    <source>
        <dbReference type="EMBL" id="CAD8117713.1"/>
    </source>
</evidence>
<accession>A0A8S1QPH8</accession>
<dbReference type="EMBL" id="CAJJDM010000216">
    <property type="protein sequence ID" value="CAD8117711.1"/>
    <property type="molecule type" value="Genomic_DNA"/>
</dbReference>
<dbReference type="Proteomes" id="UP000688137">
    <property type="component" value="Unassembled WGS sequence"/>
</dbReference>